<dbReference type="PANTHER" id="PTHR15976">
    <property type="entry name" value="CONSTITUTIVE COACTIVATOR OF PEROXISOME PROLIFERATOR-ACTIVATED RECEPTOR GAMMA"/>
    <property type="match status" value="1"/>
</dbReference>
<evidence type="ECO:0000256" key="4">
    <source>
        <dbReference type="ARBA" id="ARBA00023015"/>
    </source>
</evidence>
<dbReference type="PANTHER" id="PTHR15976:SF17">
    <property type="entry name" value="CONSTITUTIVE COACTIVATOR OF PEROXISOME PROLIFERATOR-ACTIVATED RECEPTOR GAMMA"/>
    <property type="match status" value="1"/>
</dbReference>
<comment type="function">
    <text evidence="8">Functions as a transactivator of PPARG and ESR1. Functions in adipogenesis through PPARG activation.</text>
</comment>
<evidence type="ECO:0000256" key="8">
    <source>
        <dbReference type="ARBA" id="ARBA00057492"/>
    </source>
</evidence>
<dbReference type="Ensembl" id="ENSXETT00000108266">
    <property type="protein sequence ID" value="ENSXETP00000106371"/>
    <property type="gene ID" value="ENSXETG00000022524"/>
</dbReference>
<keyword evidence="7" id="KW-0539">Nucleus</keyword>
<organism evidence="13">
    <name type="scientific">Xenopus tropicalis</name>
    <name type="common">Western clawed frog</name>
    <name type="synonym">Silurana tropicalis</name>
    <dbReference type="NCBI Taxonomy" id="8364"/>
    <lineage>
        <taxon>Eukaryota</taxon>
        <taxon>Metazoa</taxon>
        <taxon>Chordata</taxon>
        <taxon>Craniata</taxon>
        <taxon>Vertebrata</taxon>
        <taxon>Euteleostomi</taxon>
        <taxon>Amphibia</taxon>
        <taxon>Batrachia</taxon>
        <taxon>Anura</taxon>
        <taxon>Pipoidea</taxon>
        <taxon>Pipidae</taxon>
        <taxon>Xenopodinae</taxon>
        <taxon>Xenopus</taxon>
        <taxon>Silurana</taxon>
    </lineage>
</organism>
<evidence type="ECO:0000256" key="11">
    <source>
        <dbReference type="ARBA" id="ARBA00081567"/>
    </source>
</evidence>
<dbReference type="CDD" id="cd18672">
    <property type="entry name" value="PIN_FAM120B-like"/>
    <property type="match status" value="1"/>
</dbReference>
<dbReference type="Xenbase" id="XB-GENE-980082">
    <property type="gene designation" value="fam120b"/>
</dbReference>
<comment type="subcellular location">
    <subcellularLocation>
        <location evidence="1">Nucleus</location>
    </subcellularLocation>
</comment>
<dbReference type="AlphaFoldDB" id="A0A803JER2"/>
<gene>
    <name evidence="13" type="primary">fam120b</name>
</gene>
<feature type="region of interest" description="Disordered" evidence="12">
    <location>
        <begin position="685"/>
        <end position="756"/>
    </location>
</feature>
<keyword evidence="4" id="KW-0805">Transcription regulation</keyword>
<feature type="compositionally biased region" description="Basic and acidic residues" evidence="12">
    <location>
        <begin position="715"/>
        <end position="740"/>
    </location>
</feature>
<dbReference type="GeneTree" id="ENSGT00530000063168"/>
<evidence type="ECO:0000256" key="12">
    <source>
        <dbReference type="SAM" id="MobiDB-lite"/>
    </source>
</evidence>
<evidence type="ECO:0000256" key="7">
    <source>
        <dbReference type="ARBA" id="ARBA00023242"/>
    </source>
</evidence>
<dbReference type="InterPro" id="IPR026784">
    <property type="entry name" value="Coact_PPARg"/>
</dbReference>
<reference evidence="13" key="2">
    <citation type="submission" date="2021-03" db="UniProtKB">
        <authorList>
            <consortium name="Ensembl"/>
        </authorList>
    </citation>
    <scope>IDENTIFICATION</scope>
</reference>
<dbReference type="Gene3D" id="3.40.50.1010">
    <property type="entry name" value="5'-nuclease"/>
    <property type="match status" value="1"/>
</dbReference>
<proteinExistence type="inferred from homology"/>
<name>A0A803JER2_XENTR</name>
<dbReference type="InterPro" id="IPR029060">
    <property type="entry name" value="PIN-like_dom_sf"/>
</dbReference>
<feature type="compositionally biased region" description="Basic and acidic residues" evidence="12">
    <location>
        <begin position="747"/>
        <end position="756"/>
    </location>
</feature>
<sequence length="756" mass="85665">MFDIARLSRMTVSPGIPHSKCRIVGGQILNDTNVQHCISKHLQKVRATLKWNCWRHLKMGIKGLQSFVQNSCSNVCSTVNLRTLAARHKSSNPESSPTIVVDAMGCLRTWYTPNDWVHGGQWKEYLCSLQTFISAFQAAGIRLVFIFDGVIEKTKREEWVKRRLRDNNEISKIFDFIKANGQQPGRNMFFIPSGISTFTKSALKSLGQEVILSHVEGDYEVAAYGLQHQCLGILGEDSDYLIFNTVPYFSVSKLCLASLETIMYLRENLCRELSLRLSDLPLLACLLGNDVIPEKMVACFQRKCMASYPLRNSDQNRRAQVIRAVAAFISNLQHSQHGLSQVECMLPHWFDKTLLQKGIALYILPQQNSPWLSELPQGNAERNIIESVVCPYKDIVQTALSKRCKGEMAGVCKILLTGETDCSNTLEDEHDSEIMGQALIYRPVRQHVYAILLGNGNASPDTCPVVKEWYVYPGNRLLQPDIVQAVPLSIAGGAPSIRNLWMANSPDIQSERFYAYFACFQIENFTDELKALEPCLAAVCCLLIYIAVQVVSVSQKDVEAFLAQVLCLPGKSAGQLKSLQLLQVESRAVHLAFLFLRGINTVLLVNSACGSPFNKMDLMPWNTFDGKLFHQKYLQCHGGSSLEEILEGNEPLILLFKKLMKIVCDVCATKNRILQDTKRRLGRSFAGHQQQARFSHQNQHRPYHGRNQRHHFPRHDHPFEGERPETEFHTGQWAEERQERWDDDSYAYDRSHPGTK</sequence>
<dbReference type="FunFam" id="3.40.50.1010:FF:000013">
    <property type="entry name" value="Constitutive coactivator of peroxisome proliferator-activated receptor gamma"/>
    <property type="match status" value="1"/>
</dbReference>
<keyword evidence="5" id="KW-0010">Activator</keyword>
<evidence type="ECO:0000256" key="10">
    <source>
        <dbReference type="ARBA" id="ARBA00067859"/>
    </source>
</evidence>
<dbReference type="GO" id="GO:0030154">
    <property type="term" value="P:cell differentiation"/>
    <property type="evidence" value="ECO:0007669"/>
    <property type="project" value="UniProtKB-KW"/>
</dbReference>
<evidence type="ECO:0000256" key="2">
    <source>
        <dbReference type="ARBA" id="ARBA00009495"/>
    </source>
</evidence>
<dbReference type="Bgee" id="ENSXETG00000022524">
    <property type="expression patterns" value="Expressed in testis and 12 other cell types or tissues"/>
</dbReference>
<evidence type="ECO:0000313" key="13">
    <source>
        <dbReference type="Ensembl" id="ENSXETP00000106371"/>
    </source>
</evidence>
<keyword evidence="3" id="KW-0221">Differentiation</keyword>
<evidence type="ECO:0000256" key="5">
    <source>
        <dbReference type="ARBA" id="ARBA00023159"/>
    </source>
</evidence>
<evidence type="ECO:0000256" key="6">
    <source>
        <dbReference type="ARBA" id="ARBA00023163"/>
    </source>
</evidence>
<dbReference type="FunCoup" id="A0A803JER2">
    <property type="interactions" value="2876"/>
</dbReference>
<evidence type="ECO:0000256" key="3">
    <source>
        <dbReference type="ARBA" id="ARBA00022782"/>
    </source>
</evidence>
<evidence type="ECO:0000256" key="1">
    <source>
        <dbReference type="ARBA" id="ARBA00004123"/>
    </source>
</evidence>
<feature type="compositionally biased region" description="Polar residues" evidence="12">
    <location>
        <begin position="687"/>
        <end position="697"/>
    </location>
</feature>
<comment type="similarity">
    <text evidence="2">Belongs to the constitutive coactivator of PPAR-gamma family.</text>
</comment>
<reference evidence="13" key="1">
    <citation type="journal article" date="2010" name="Science">
        <title>The genome of the Western clawed frog Xenopus tropicalis.</title>
        <authorList>
            <person name="Hellsten U."/>
            <person name="Harland R.M."/>
            <person name="Gilchrist M.J."/>
            <person name="Hendrix D."/>
            <person name="Jurka J."/>
            <person name="Kapitonov V."/>
            <person name="Ovcharenko I."/>
            <person name="Putnam N.H."/>
            <person name="Shu S."/>
            <person name="Taher L."/>
            <person name="Blitz I.L."/>
            <person name="Blumberg B."/>
            <person name="Dichmann D.S."/>
            <person name="Dubchak I."/>
            <person name="Amaya E."/>
            <person name="Detter J.C."/>
            <person name="Fletcher R."/>
            <person name="Gerhard D.S."/>
            <person name="Goodstein D."/>
            <person name="Graves T."/>
            <person name="Grigoriev I.V."/>
            <person name="Grimwood J."/>
            <person name="Kawashima T."/>
            <person name="Lindquist E."/>
            <person name="Lucas S.M."/>
            <person name="Mead P.E."/>
            <person name="Mitros T."/>
            <person name="Ogino H."/>
            <person name="Ohta Y."/>
            <person name="Poliakov A.V."/>
            <person name="Pollet N."/>
            <person name="Robert J."/>
            <person name="Salamov A."/>
            <person name="Sater A.K."/>
            <person name="Schmutz J."/>
            <person name="Terry A."/>
            <person name="Vize P.D."/>
            <person name="Warren W.C."/>
            <person name="Wells D."/>
            <person name="Wills A."/>
            <person name="Wilson R.K."/>
            <person name="Zimmerman L.B."/>
            <person name="Zorn A.M."/>
            <person name="Grainger R."/>
            <person name="Grammer T."/>
            <person name="Khokha M.K."/>
            <person name="Richardson P.M."/>
            <person name="Rokhsar D.S."/>
        </authorList>
    </citation>
    <scope>NUCLEOTIDE SEQUENCE [LARGE SCALE GENOMIC DNA]</scope>
    <source>
        <strain evidence="13">Nigerian</strain>
    </source>
</reference>
<protein>
    <recommendedName>
        <fullName evidence="10">Constitutive coactivator of peroxisome proliferator-activated receptor gamma</fullName>
    </recommendedName>
    <alternativeName>
        <fullName evidence="11">Protein FAM120B</fullName>
    </alternativeName>
</protein>
<dbReference type="InParanoid" id="A0A803JER2"/>
<feature type="compositionally biased region" description="Basic residues" evidence="12">
    <location>
        <begin position="698"/>
        <end position="714"/>
    </location>
</feature>
<evidence type="ECO:0000256" key="9">
    <source>
        <dbReference type="ARBA" id="ARBA00065429"/>
    </source>
</evidence>
<keyword evidence="6" id="KW-0804">Transcription</keyword>
<dbReference type="GO" id="GO:0005634">
    <property type="term" value="C:nucleus"/>
    <property type="evidence" value="ECO:0007669"/>
    <property type="project" value="UniProtKB-SubCell"/>
</dbReference>
<accession>A0A803JER2</accession>
<comment type="subunit">
    <text evidence="9">Interacts with ESR1 and RXRA. Interacts with PPARG; in a ligand-independent manner.</text>
</comment>
<dbReference type="SUPFAM" id="SSF88723">
    <property type="entry name" value="PIN domain-like"/>
    <property type="match status" value="1"/>
</dbReference>